<protein>
    <submittedName>
        <fullName evidence="1">Uncharacterized protein</fullName>
    </submittedName>
</protein>
<proteinExistence type="predicted"/>
<comment type="caution">
    <text evidence="1">The sequence shown here is derived from an EMBL/GenBank/DDBJ whole genome shotgun (WGS) entry which is preliminary data.</text>
</comment>
<organism evidence="1 2">
    <name type="scientific">Monilinia laxa</name>
    <name type="common">Brown rot fungus</name>
    <name type="synonym">Sclerotinia laxa</name>
    <dbReference type="NCBI Taxonomy" id="61186"/>
    <lineage>
        <taxon>Eukaryota</taxon>
        <taxon>Fungi</taxon>
        <taxon>Dikarya</taxon>
        <taxon>Ascomycota</taxon>
        <taxon>Pezizomycotina</taxon>
        <taxon>Leotiomycetes</taxon>
        <taxon>Helotiales</taxon>
        <taxon>Sclerotiniaceae</taxon>
        <taxon>Monilinia</taxon>
    </lineage>
</organism>
<dbReference type="Proteomes" id="UP000326757">
    <property type="component" value="Unassembled WGS sequence"/>
</dbReference>
<dbReference type="AlphaFoldDB" id="A0A5N6KJC6"/>
<accession>A0A5N6KJC6</accession>
<reference evidence="1 2" key="1">
    <citation type="submission" date="2019-06" db="EMBL/GenBank/DDBJ databases">
        <title>Genome Sequence of the Brown Rot Fungal Pathogen Monilinia laxa.</title>
        <authorList>
            <person name="De Miccolis Angelini R.M."/>
            <person name="Landi L."/>
            <person name="Abate D."/>
            <person name="Pollastro S."/>
            <person name="Romanazzi G."/>
            <person name="Faretra F."/>
        </authorList>
    </citation>
    <scope>NUCLEOTIDE SEQUENCE [LARGE SCALE GENOMIC DNA]</scope>
    <source>
        <strain evidence="1 2">Mlax316</strain>
    </source>
</reference>
<sequence length="68" mass="8060">MRERRIDATIINIYWAEERGLRMKCNAMQCKGKERVQDRGLGMGYLKVERVRIGMFFIRDKSSYALSI</sequence>
<gene>
    <name evidence="1" type="ORF">EYC80_005071</name>
</gene>
<keyword evidence="2" id="KW-1185">Reference proteome</keyword>
<name>A0A5N6KJC6_MONLA</name>
<dbReference type="EMBL" id="VIGI01000002">
    <property type="protein sequence ID" value="KAB8303681.1"/>
    <property type="molecule type" value="Genomic_DNA"/>
</dbReference>
<evidence type="ECO:0000313" key="1">
    <source>
        <dbReference type="EMBL" id="KAB8303681.1"/>
    </source>
</evidence>
<evidence type="ECO:0000313" key="2">
    <source>
        <dbReference type="Proteomes" id="UP000326757"/>
    </source>
</evidence>